<keyword evidence="2" id="KW-1185">Reference proteome</keyword>
<comment type="caution">
    <text evidence="1">The sequence shown here is derived from an EMBL/GenBank/DDBJ whole genome shotgun (WGS) entry which is preliminary data.</text>
</comment>
<reference evidence="2" key="1">
    <citation type="submission" date="2013-09" db="EMBL/GenBank/DDBJ databases">
        <title>Corchorus olitorius genome sequencing.</title>
        <authorList>
            <person name="Alam M."/>
            <person name="Haque M.S."/>
            <person name="Islam M.S."/>
            <person name="Emdad E.M."/>
            <person name="Islam M.M."/>
            <person name="Ahmed B."/>
            <person name="Halim A."/>
            <person name="Hossen Q.M.M."/>
            <person name="Hossain M.Z."/>
            <person name="Ahmed R."/>
            <person name="Khan M.M."/>
            <person name="Islam R."/>
            <person name="Rashid M.M."/>
            <person name="Khan S.A."/>
            <person name="Rahman M.S."/>
            <person name="Alam M."/>
            <person name="Yahiya A.S."/>
            <person name="Khan M.S."/>
            <person name="Azam M.S."/>
            <person name="Haque T."/>
            <person name="Lashkar M.Z.H."/>
            <person name="Akhand A.I."/>
            <person name="Morshed G."/>
            <person name="Roy S."/>
            <person name="Uddin K.S."/>
            <person name="Rabeya T."/>
            <person name="Hossain A.S."/>
            <person name="Chowdhury A."/>
            <person name="Snigdha A.R."/>
            <person name="Mortoza M.S."/>
            <person name="Matin S.A."/>
            <person name="Hoque S.M.E."/>
            <person name="Islam M.K."/>
            <person name="Roy D.K."/>
            <person name="Haider R."/>
            <person name="Moosa M.M."/>
            <person name="Elias S.M."/>
            <person name="Hasan A.M."/>
            <person name="Jahan S."/>
            <person name="Shafiuddin M."/>
            <person name="Mahmood N."/>
            <person name="Shommy N.S."/>
        </authorList>
    </citation>
    <scope>NUCLEOTIDE SEQUENCE [LARGE SCALE GENOMIC DNA]</scope>
    <source>
        <strain evidence="2">cv. O-4</strain>
    </source>
</reference>
<protein>
    <submittedName>
        <fullName evidence="1">Cadmium/zinc-transporting ATPase 3-like protein</fullName>
    </submittedName>
</protein>
<name>A0A1R3JK88_9ROSI</name>
<dbReference type="AlphaFoldDB" id="A0A1R3JK88"/>
<organism evidence="1 2">
    <name type="scientific">Corchorus olitorius</name>
    <dbReference type="NCBI Taxonomy" id="93759"/>
    <lineage>
        <taxon>Eukaryota</taxon>
        <taxon>Viridiplantae</taxon>
        <taxon>Streptophyta</taxon>
        <taxon>Embryophyta</taxon>
        <taxon>Tracheophyta</taxon>
        <taxon>Spermatophyta</taxon>
        <taxon>Magnoliopsida</taxon>
        <taxon>eudicotyledons</taxon>
        <taxon>Gunneridae</taxon>
        <taxon>Pentapetalae</taxon>
        <taxon>rosids</taxon>
        <taxon>malvids</taxon>
        <taxon>Malvales</taxon>
        <taxon>Malvaceae</taxon>
        <taxon>Grewioideae</taxon>
        <taxon>Apeibeae</taxon>
        <taxon>Corchorus</taxon>
    </lineage>
</organism>
<accession>A0A1R3JK88</accession>
<proteinExistence type="predicted"/>
<evidence type="ECO:0000313" key="1">
    <source>
        <dbReference type="EMBL" id="OMO95243.1"/>
    </source>
</evidence>
<gene>
    <name evidence="1" type="ORF">COLO4_16018</name>
</gene>
<dbReference type="EMBL" id="AWUE01015860">
    <property type="protein sequence ID" value="OMO95243.1"/>
    <property type="molecule type" value="Genomic_DNA"/>
</dbReference>
<dbReference type="Proteomes" id="UP000187203">
    <property type="component" value="Unassembled WGS sequence"/>
</dbReference>
<sequence>MCEDVSVWKKNESLPRGSERVRYFFVRSVVVRFKSLLDERWDCEQCEKIQSEDSSAECVREQVVNQCEERNQRERSCCINSRMRVRGCWEWEQPFDVLATKASPW</sequence>
<evidence type="ECO:0000313" key="2">
    <source>
        <dbReference type="Proteomes" id="UP000187203"/>
    </source>
</evidence>